<gene>
    <name evidence="2" type="ORF">EV652_111235</name>
</gene>
<dbReference type="AlphaFoldDB" id="A0A4R2H7G7"/>
<protein>
    <submittedName>
        <fullName evidence="2">Uncharacterized protein</fullName>
    </submittedName>
</protein>
<reference evidence="2 3" key="1">
    <citation type="journal article" date="2015" name="Stand. Genomic Sci.">
        <title>Genomic Encyclopedia of Bacterial and Archaeal Type Strains, Phase III: the genomes of soil and plant-associated and newly described type strains.</title>
        <authorList>
            <person name="Whitman W.B."/>
            <person name="Woyke T."/>
            <person name="Klenk H.P."/>
            <person name="Zhou Y."/>
            <person name="Lilburn T.G."/>
            <person name="Beck B.J."/>
            <person name="De Vos P."/>
            <person name="Vandamme P."/>
            <person name="Eisen J.A."/>
            <person name="Garrity G."/>
            <person name="Hugenholtz P."/>
            <person name="Kyrpides N.C."/>
        </authorList>
    </citation>
    <scope>NUCLEOTIDE SEQUENCE [LARGE SCALE GENOMIC DNA]</scope>
    <source>
        <strain evidence="2 3">VKM Ac-2572</strain>
    </source>
</reference>
<comment type="caution">
    <text evidence="2">The sequence shown here is derived from an EMBL/GenBank/DDBJ whole genome shotgun (WGS) entry which is preliminary data.</text>
</comment>
<feature type="region of interest" description="Disordered" evidence="1">
    <location>
        <begin position="30"/>
        <end position="67"/>
    </location>
</feature>
<evidence type="ECO:0000313" key="2">
    <source>
        <dbReference type="EMBL" id="TCO21324.1"/>
    </source>
</evidence>
<dbReference type="RefSeq" id="WP_242002101.1">
    <property type="nucleotide sequence ID" value="NZ_SLWN01000011.1"/>
</dbReference>
<proteinExistence type="predicted"/>
<feature type="compositionally biased region" description="Low complexity" evidence="1">
    <location>
        <begin position="33"/>
        <end position="48"/>
    </location>
</feature>
<keyword evidence="3" id="KW-1185">Reference proteome</keyword>
<name>A0A4R2H7G7_9ACTN</name>
<sequence>MPLLIGGGVVGIVLIGLLIFLGVKALGGDEPESGPTTSPSGEPTSSPSNGGDNGTLGNATGQAKTATEKLQGSGYQCSDLFNTGQGAHRGCFKYDGPTEAEAVFQFQPDGTIIGVLLKSQNEDNVNNAAVTFDAALQAIGNDTFGGDQVKKIQDAVKTGQKSQKVGSTWGEFELRNDGDDLQLSGGKSGADSLDLPRKSFDTTEAQLIAALKTKKYVCTTSCSKQVGKYGSQRVYSYASKGEGIRSLEMSASGDPEDVKAALPAAVNDAFAAMKGEDVAALKSYVQAHNDGKSYSAYVAGWRVEIIANNEDSYSSSRISISYETFYV</sequence>
<dbReference type="EMBL" id="SLWN01000011">
    <property type="protein sequence ID" value="TCO21324.1"/>
    <property type="molecule type" value="Genomic_DNA"/>
</dbReference>
<dbReference type="Proteomes" id="UP000294508">
    <property type="component" value="Unassembled WGS sequence"/>
</dbReference>
<evidence type="ECO:0000256" key="1">
    <source>
        <dbReference type="SAM" id="MobiDB-lite"/>
    </source>
</evidence>
<feature type="compositionally biased region" description="Polar residues" evidence="1">
    <location>
        <begin position="55"/>
        <end position="67"/>
    </location>
</feature>
<organism evidence="2 3">
    <name type="scientific">Kribbella steppae</name>
    <dbReference type="NCBI Taxonomy" id="2512223"/>
    <lineage>
        <taxon>Bacteria</taxon>
        <taxon>Bacillati</taxon>
        <taxon>Actinomycetota</taxon>
        <taxon>Actinomycetes</taxon>
        <taxon>Propionibacteriales</taxon>
        <taxon>Kribbellaceae</taxon>
        <taxon>Kribbella</taxon>
    </lineage>
</organism>
<evidence type="ECO:0000313" key="3">
    <source>
        <dbReference type="Proteomes" id="UP000294508"/>
    </source>
</evidence>
<accession>A0A4R2H7G7</accession>